<organism evidence="1 2">
    <name type="scientific">Dyadobacter jejuensis</name>
    <dbReference type="NCBI Taxonomy" id="1082580"/>
    <lineage>
        <taxon>Bacteria</taxon>
        <taxon>Pseudomonadati</taxon>
        <taxon>Bacteroidota</taxon>
        <taxon>Cytophagia</taxon>
        <taxon>Cytophagales</taxon>
        <taxon>Spirosomataceae</taxon>
        <taxon>Dyadobacter</taxon>
    </lineage>
</organism>
<evidence type="ECO:0008006" key="3">
    <source>
        <dbReference type="Google" id="ProtNLM"/>
    </source>
</evidence>
<dbReference type="PROSITE" id="PS51257">
    <property type="entry name" value="PROKAR_LIPOPROTEIN"/>
    <property type="match status" value="1"/>
</dbReference>
<dbReference type="AlphaFoldDB" id="A0A316AHY7"/>
<dbReference type="OrthoDB" id="955523at2"/>
<dbReference type="Proteomes" id="UP000245880">
    <property type="component" value="Unassembled WGS sequence"/>
</dbReference>
<accession>A0A316AHY7</accession>
<protein>
    <recommendedName>
        <fullName evidence="3">Lipocalin-like domain-containing protein</fullName>
    </recommendedName>
</protein>
<reference evidence="1 2" key="1">
    <citation type="submission" date="2018-03" db="EMBL/GenBank/DDBJ databases">
        <title>Genomic Encyclopedia of Archaeal and Bacterial Type Strains, Phase II (KMG-II): from individual species to whole genera.</title>
        <authorList>
            <person name="Goeker M."/>
        </authorList>
    </citation>
    <scope>NUCLEOTIDE SEQUENCE [LARGE SCALE GENOMIC DNA]</scope>
    <source>
        <strain evidence="1 2">DSM 100346</strain>
    </source>
</reference>
<comment type="caution">
    <text evidence="1">The sequence shown here is derived from an EMBL/GenBank/DDBJ whole genome shotgun (WGS) entry which is preliminary data.</text>
</comment>
<sequence length="157" mass="17423">MKKILFCCLVLLMGACKDKNNEPEPDPDYSTEFVGQYGTTTAKDGISTVQTWDVSRVDKNLLGIKYTVAYTITAPGKVFTSTDIYNLDKVVVIDALNFRIDQQALYTDDGFEKIRTVQGDGVKIRDANGDIKLGITMNLIDQDGSSQSSGYLEFKKK</sequence>
<proteinExistence type="predicted"/>
<name>A0A316AHY7_9BACT</name>
<keyword evidence="2" id="KW-1185">Reference proteome</keyword>
<dbReference type="RefSeq" id="WP_146202283.1">
    <property type="nucleotide sequence ID" value="NZ_QGDT01000007.1"/>
</dbReference>
<evidence type="ECO:0000313" key="1">
    <source>
        <dbReference type="EMBL" id="PWJ57326.1"/>
    </source>
</evidence>
<evidence type="ECO:0000313" key="2">
    <source>
        <dbReference type="Proteomes" id="UP000245880"/>
    </source>
</evidence>
<dbReference type="EMBL" id="QGDT01000007">
    <property type="protein sequence ID" value="PWJ57326.1"/>
    <property type="molecule type" value="Genomic_DNA"/>
</dbReference>
<gene>
    <name evidence="1" type="ORF">CLV98_10733</name>
</gene>